<dbReference type="SUPFAM" id="SSF63829">
    <property type="entry name" value="Calcium-dependent phosphotriesterase"/>
    <property type="match status" value="1"/>
</dbReference>
<dbReference type="Proteomes" id="UP001501436">
    <property type="component" value="Unassembled WGS sequence"/>
</dbReference>
<keyword evidence="5" id="KW-1185">Reference proteome</keyword>
<name>A0ABP9FRS0_9SPHI</name>
<feature type="signal peptide" evidence="2">
    <location>
        <begin position="1"/>
        <end position="22"/>
    </location>
</feature>
<dbReference type="Gene3D" id="2.120.10.30">
    <property type="entry name" value="TolB, C-terminal domain"/>
    <property type="match status" value="1"/>
</dbReference>
<comment type="caution">
    <text evidence="4">The sequence shown here is derived from an EMBL/GenBank/DDBJ whole genome shotgun (WGS) entry which is preliminary data.</text>
</comment>
<protein>
    <submittedName>
        <fullName evidence="4">SMP-30/gluconolactonase/LRE family protein</fullName>
    </submittedName>
</protein>
<evidence type="ECO:0000256" key="1">
    <source>
        <dbReference type="ARBA" id="ARBA00022801"/>
    </source>
</evidence>
<sequence>MIKRIYFIISCLTLLGVSAGKAQQKPLYDTTQKPVLVSRQFEFTEGPATDKNGDVYFTDQPNDKIWKYSADGKLTVYMDKTGRSNGLFFDKKGRLLACADEKNELWAIDKKGNHEVILSNFNGKRFNGPNDGWVAPNGDIYFTDPYYQRNYWQHTSSELDGQKLYLVKKGAKQAVIANDQFKQPNGIVGTTDGKFLYVADIGDNKTYRFNIEKDGTLTNRVLLIKQGSDGMTLDDQGNIYLTGKGVTAYNPQGEKLFNIPIPEQWTGNVCFAGKNRDVLFITASKGIYTLKMNVKGQ</sequence>
<evidence type="ECO:0000313" key="5">
    <source>
        <dbReference type="Proteomes" id="UP001501436"/>
    </source>
</evidence>
<gene>
    <name evidence="4" type="ORF">GCM10023313_15870</name>
</gene>
<feature type="chain" id="PRO_5046139882" evidence="2">
    <location>
        <begin position="23"/>
        <end position="297"/>
    </location>
</feature>
<organism evidence="4 5">
    <name type="scientific">Mucilaginibacter defluvii</name>
    <dbReference type="NCBI Taxonomy" id="1196019"/>
    <lineage>
        <taxon>Bacteria</taxon>
        <taxon>Pseudomonadati</taxon>
        <taxon>Bacteroidota</taxon>
        <taxon>Sphingobacteriia</taxon>
        <taxon>Sphingobacteriales</taxon>
        <taxon>Sphingobacteriaceae</taxon>
        <taxon>Mucilaginibacter</taxon>
    </lineage>
</organism>
<keyword evidence="1" id="KW-0378">Hydrolase</keyword>
<keyword evidence="2" id="KW-0732">Signal</keyword>
<dbReference type="InterPro" id="IPR051262">
    <property type="entry name" value="SMP-30/CGR1_Lactonase"/>
</dbReference>
<accession>A0ABP9FRS0</accession>
<evidence type="ECO:0000256" key="2">
    <source>
        <dbReference type="SAM" id="SignalP"/>
    </source>
</evidence>
<dbReference type="PANTHER" id="PTHR47572:SF4">
    <property type="entry name" value="LACTONASE DRP35"/>
    <property type="match status" value="1"/>
</dbReference>
<dbReference type="InterPro" id="IPR011042">
    <property type="entry name" value="6-blade_b-propeller_TolB-like"/>
</dbReference>
<dbReference type="PANTHER" id="PTHR47572">
    <property type="entry name" value="LIPOPROTEIN-RELATED"/>
    <property type="match status" value="1"/>
</dbReference>
<dbReference type="EMBL" id="BAABJI010000002">
    <property type="protein sequence ID" value="GAA4913417.1"/>
    <property type="molecule type" value="Genomic_DNA"/>
</dbReference>
<reference evidence="5" key="1">
    <citation type="journal article" date="2019" name="Int. J. Syst. Evol. Microbiol.">
        <title>The Global Catalogue of Microorganisms (GCM) 10K type strain sequencing project: providing services to taxonomists for standard genome sequencing and annotation.</title>
        <authorList>
            <consortium name="The Broad Institute Genomics Platform"/>
            <consortium name="The Broad Institute Genome Sequencing Center for Infectious Disease"/>
            <person name="Wu L."/>
            <person name="Ma J."/>
        </authorList>
    </citation>
    <scope>NUCLEOTIDE SEQUENCE [LARGE SCALE GENOMIC DNA]</scope>
    <source>
        <strain evidence="5">JCM 18283</strain>
    </source>
</reference>
<dbReference type="InterPro" id="IPR013658">
    <property type="entry name" value="SGL"/>
</dbReference>
<dbReference type="Pfam" id="PF08450">
    <property type="entry name" value="SGL"/>
    <property type="match status" value="1"/>
</dbReference>
<evidence type="ECO:0000259" key="3">
    <source>
        <dbReference type="Pfam" id="PF08450"/>
    </source>
</evidence>
<evidence type="ECO:0000313" key="4">
    <source>
        <dbReference type="EMBL" id="GAA4913417.1"/>
    </source>
</evidence>
<dbReference type="RefSeq" id="WP_345330519.1">
    <property type="nucleotide sequence ID" value="NZ_BAABJI010000002.1"/>
</dbReference>
<proteinExistence type="predicted"/>
<feature type="domain" description="SMP-30/Gluconolactonase/LRE-like region" evidence="3">
    <location>
        <begin position="43"/>
        <end position="284"/>
    </location>
</feature>